<evidence type="ECO:0000313" key="1">
    <source>
        <dbReference type="EMBL" id="KAL3098686.1"/>
    </source>
</evidence>
<name>A0ABD2K723_HETSC</name>
<sequence>MGITLKLMENGKRNQRSWGFIHHFLPLIGFTNIHKLYSNGAKRLRGLLASTSTTFLIDCPNLRSIYYDGNITGFELFQLDNKRTNERLALERIVLDQQSKVCMTRAPIGRDERKWAEWMRKAWEEEEKRNLLIFWISEANMGPDI</sequence>
<comment type="caution">
    <text evidence="1">The sequence shown here is derived from an EMBL/GenBank/DDBJ whole genome shotgun (WGS) entry which is preliminary data.</text>
</comment>
<protein>
    <submittedName>
        <fullName evidence="1">Uncharacterized protein</fullName>
    </submittedName>
</protein>
<evidence type="ECO:0000313" key="2">
    <source>
        <dbReference type="Proteomes" id="UP001620645"/>
    </source>
</evidence>
<dbReference type="EMBL" id="JBICCN010000044">
    <property type="protein sequence ID" value="KAL3098686.1"/>
    <property type="molecule type" value="Genomic_DNA"/>
</dbReference>
<dbReference type="Proteomes" id="UP001620645">
    <property type="component" value="Unassembled WGS sequence"/>
</dbReference>
<gene>
    <name evidence="1" type="ORF">niasHS_000473</name>
</gene>
<dbReference type="AlphaFoldDB" id="A0ABD2K723"/>
<reference evidence="1 2" key="1">
    <citation type="submission" date="2024-10" db="EMBL/GenBank/DDBJ databases">
        <authorList>
            <person name="Kim D."/>
        </authorList>
    </citation>
    <scope>NUCLEOTIDE SEQUENCE [LARGE SCALE GENOMIC DNA]</scope>
    <source>
        <strain evidence="1">Taebaek</strain>
    </source>
</reference>
<proteinExistence type="predicted"/>
<organism evidence="1 2">
    <name type="scientific">Heterodera schachtii</name>
    <name type="common">Sugarbeet cyst nematode worm</name>
    <name type="synonym">Tylenchus schachtii</name>
    <dbReference type="NCBI Taxonomy" id="97005"/>
    <lineage>
        <taxon>Eukaryota</taxon>
        <taxon>Metazoa</taxon>
        <taxon>Ecdysozoa</taxon>
        <taxon>Nematoda</taxon>
        <taxon>Chromadorea</taxon>
        <taxon>Rhabditida</taxon>
        <taxon>Tylenchina</taxon>
        <taxon>Tylenchomorpha</taxon>
        <taxon>Tylenchoidea</taxon>
        <taxon>Heteroderidae</taxon>
        <taxon>Heteroderinae</taxon>
        <taxon>Heterodera</taxon>
    </lineage>
</organism>
<accession>A0ABD2K723</accession>
<keyword evidence="2" id="KW-1185">Reference proteome</keyword>